<evidence type="ECO:0000259" key="12">
    <source>
        <dbReference type="PROSITE" id="PS52015"/>
    </source>
</evidence>
<dbReference type="PANTHER" id="PTHR33446:SF2">
    <property type="entry name" value="PROTEIN TONB"/>
    <property type="match status" value="1"/>
</dbReference>
<keyword evidence="9 11" id="KW-0472">Membrane</keyword>
<evidence type="ECO:0000256" key="3">
    <source>
        <dbReference type="ARBA" id="ARBA00022448"/>
    </source>
</evidence>
<evidence type="ECO:0000256" key="10">
    <source>
        <dbReference type="SAM" id="MobiDB-lite"/>
    </source>
</evidence>
<feature type="domain" description="TonB C-terminal" evidence="12">
    <location>
        <begin position="164"/>
        <end position="250"/>
    </location>
</feature>
<feature type="region of interest" description="Disordered" evidence="10">
    <location>
        <begin position="62"/>
        <end position="130"/>
    </location>
</feature>
<evidence type="ECO:0000256" key="9">
    <source>
        <dbReference type="ARBA" id="ARBA00023136"/>
    </source>
</evidence>
<dbReference type="SUPFAM" id="SSF74653">
    <property type="entry name" value="TolA/TonB C-terminal domain"/>
    <property type="match status" value="1"/>
</dbReference>
<reference evidence="13 14" key="1">
    <citation type="submission" date="2015-11" db="EMBL/GenBank/DDBJ databases">
        <authorList>
            <consortium name="Pathogen Informatics"/>
        </authorList>
    </citation>
    <scope>NUCLEOTIDE SEQUENCE [LARGE SCALE GENOMIC DNA]</scope>
    <source>
        <strain evidence="13 14">006A-0059</strain>
    </source>
</reference>
<comment type="similarity">
    <text evidence="2">Belongs to the TonB family.</text>
</comment>
<name>A0A0S4SAQ8_CAMHY</name>
<dbReference type="Gene3D" id="3.30.1150.10">
    <property type="match status" value="1"/>
</dbReference>
<evidence type="ECO:0000256" key="8">
    <source>
        <dbReference type="ARBA" id="ARBA00022989"/>
    </source>
</evidence>
<dbReference type="NCBIfam" id="TIGR01352">
    <property type="entry name" value="tonB_Cterm"/>
    <property type="match status" value="1"/>
</dbReference>
<evidence type="ECO:0000313" key="14">
    <source>
        <dbReference type="Proteomes" id="UP000052237"/>
    </source>
</evidence>
<dbReference type="GO" id="GO:0031992">
    <property type="term" value="F:energy transducer activity"/>
    <property type="evidence" value="ECO:0007669"/>
    <property type="project" value="TreeGrafter"/>
</dbReference>
<dbReference type="InterPro" id="IPR037682">
    <property type="entry name" value="TonB_C"/>
</dbReference>
<keyword evidence="3" id="KW-0813">Transport</keyword>
<evidence type="ECO:0000256" key="5">
    <source>
        <dbReference type="ARBA" id="ARBA00022519"/>
    </source>
</evidence>
<evidence type="ECO:0000313" key="13">
    <source>
        <dbReference type="EMBL" id="CUU82791.1"/>
    </source>
</evidence>
<dbReference type="PANTHER" id="PTHR33446">
    <property type="entry name" value="PROTEIN TONB-RELATED"/>
    <property type="match status" value="1"/>
</dbReference>
<dbReference type="InterPro" id="IPR006260">
    <property type="entry name" value="TonB/TolA_C"/>
</dbReference>
<evidence type="ECO:0000256" key="11">
    <source>
        <dbReference type="SAM" id="Phobius"/>
    </source>
</evidence>
<dbReference type="Pfam" id="PF03544">
    <property type="entry name" value="TonB_C"/>
    <property type="match status" value="1"/>
</dbReference>
<keyword evidence="14" id="KW-1185">Reference proteome</keyword>
<protein>
    <submittedName>
        <fullName evidence="13">TonB family protein</fullName>
    </submittedName>
</protein>
<evidence type="ECO:0000256" key="4">
    <source>
        <dbReference type="ARBA" id="ARBA00022475"/>
    </source>
</evidence>
<dbReference type="GO" id="GO:0098797">
    <property type="term" value="C:plasma membrane protein complex"/>
    <property type="evidence" value="ECO:0007669"/>
    <property type="project" value="TreeGrafter"/>
</dbReference>
<gene>
    <name evidence="13" type="ORF">ERS686654_01345</name>
</gene>
<dbReference type="EMBL" id="FAVB01000003">
    <property type="protein sequence ID" value="CUU82791.1"/>
    <property type="molecule type" value="Genomic_DNA"/>
</dbReference>
<feature type="transmembrane region" description="Helical" evidence="11">
    <location>
        <begin position="12"/>
        <end position="33"/>
    </location>
</feature>
<evidence type="ECO:0000256" key="7">
    <source>
        <dbReference type="ARBA" id="ARBA00022927"/>
    </source>
</evidence>
<organism evidence="13 14">
    <name type="scientific">Campylobacter hyointestinalis subsp. hyointestinalis</name>
    <dbReference type="NCBI Taxonomy" id="91352"/>
    <lineage>
        <taxon>Bacteria</taxon>
        <taxon>Pseudomonadati</taxon>
        <taxon>Campylobacterota</taxon>
        <taxon>Epsilonproteobacteria</taxon>
        <taxon>Campylobacterales</taxon>
        <taxon>Campylobacteraceae</taxon>
        <taxon>Campylobacter</taxon>
    </lineage>
</organism>
<comment type="caution">
    <text evidence="13">The sequence shown here is derived from an EMBL/GenBank/DDBJ whole genome shotgun (WGS) entry which is preliminary data.</text>
</comment>
<keyword evidence="8 11" id="KW-1133">Transmembrane helix</keyword>
<dbReference type="AlphaFoldDB" id="A0A0S4SAQ8"/>
<proteinExistence type="inferred from homology"/>
<dbReference type="InterPro" id="IPR051045">
    <property type="entry name" value="TonB-dependent_transducer"/>
</dbReference>
<keyword evidence="7" id="KW-0653">Protein transport</keyword>
<sequence>MRISPSSQKTISINLLAFLISAVLHVCVFAYALNLDIKTPKEQTKHSLKLSLNKFEALNDNVKSDEKAEKPKTIPEMAKKLEEPKQEPNPKIPKTPKKPIPKKVEKKQTPKENISNKADNTTQKTALDQNAIDVNTTSSALLQDEKTTTTGDISKPIYLKSDDELFIKIKNEIVKNVTYPRTARKLGQQGVVKVEFVLDKNGLKSYGLKKQSHFSSLNAAALKALKNASSNFPKVDSEYQISLDIAFELK</sequence>
<evidence type="ECO:0000256" key="6">
    <source>
        <dbReference type="ARBA" id="ARBA00022692"/>
    </source>
</evidence>
<evidence type="ECO:0000256" key="2">
    <source>
        <dbReference type="ARBA" id="ARBA00006555"/>
    </source>
</evidence>
<feature type="compositionally biased region" description="Polar residues" evidence="10">
    <location>
        <begin position="111"/>
        <end position="130"/>
    </location>
</feature>
<feature type="compositionally biased region" description="Basic and acidic residues" evidence="10">
    <location>
        <begin position="62"/>
        <end position="88"/>
    </location>
</feature>
<dbReference type="GO" id="GO:0055085">
    <property type="term" value="P:transmembrane transport"/>
    <property type="evidence" value="ECO:0007669"/>
    <property type="project" value="InterPro"/>
</dbReference>
<dbReference type="Proteomes" id="UP000052237">
    <property type="component" value="Unassembled WGS sequence"/>
</dbReference>
<keyword evidence="6 11" id="KW-0812">Transmembrane</keyword>
<comment type="subcellular location">
    <subcellularLocation>
        <location evidence="1">Cell inner membrane</location>
        <topology evidence="1">Single-pass membrane protein</topology>
        <orientation evidence="1">Periplasmic side</orientation>
    </subcellularLocation>
</comment>
<evidence type="ECO:0000256" key="1">
    <source>
        <dbReference type="ARBA" id="ARBA00004383"/>
    </source>
</evidence>
<dbReference type="RefSeq" id="WP_059435213.1">
    <property type="nucleotide sequence ID" value="NZ_FAVB01000003.1"/>
</dbReference>
<accession>A0A0S4SAQ8</accession>
<dbReference type="PROSITE" id="PS52015">
    <property type="entry name" value="TONB_CTD"/>
    <property type="match status" value="1"/>
</dbReference>
<keyword evidence="4" id="KW-1003">Cell membrane</keyword>
<keyword evidence="5" id="KW-0997">Cell inner membrane</keyword>
<dbReference type="GO" id="GO:0015031">
    <property type="term" value="P:protein transport"/>
    <property type="evidence" value="ECO:0007669"/>
    <property type="project" value="UniProtKB-KW"/>
</dbReference>